<keyword evidence="2" id="KW-1133">Transmembrane helix</keyword>
<reference evidence="3 4" key="1">
    <citation type="submission" date="2019-11" db="EMBL/GenBank/DDBJ databases">
        <title>Epiphytic Pseudomonas syringae from cherry orchards.</title>
        <authorList>
            <person name="Hulin M.T."/>
        </authorList>
    </citation>
    <scope>NUCLEOTIDE SEQUENCE [LARGE SCALE GENOMIC DNA]</scope>
    <source>
        <strain evidence="3 4">PA-6-5B</strain>
    </source>
</reference>
<comment type="caution">
    <text evidence="3">The sequence shown here is derived from an EMBL/GenBank/DDBJ whole genome shotgun (WGS) entry which is preliminary data.</text>
</comment>
<dbReference type="EMBL" id="WKED01000001">
    <property type="protein sequence ID" value="MCF5105389.1"/>
    <property type="molecule type" value="Genomic_DNA"/>
</dbReference>
<protein>
    <submittedName>
        <fullName evidence="3">Type 4a pilus biogenesis protein PilO</fullName>
    </submittedName>
</protein>
<dbReference type="InterPro" id="IPR014717">
    <property type="entry name" value="Transl_elong_EF1B/ribsomal_bS6"/>
</dbReference>
<evidence type="ECO:0000313" key="3">
    <source>
        <dbReference type="EMBL" id="MCF5105389.1"/>
    </source>
</evidence>
<dbReference type="Gene3D" id="3.30.70.60">
    <property type="match status" value="1"/>
</dbReference>
<sequence length="251" mass="26688">MADAQPGSLQRPARAQSAPCAGRGGRCGHCLPVDGGPWGASGDGAVSLAPSLPGLALPRLSTLYRNTAHWPLAGRLLVGVVLALLVLVAGDAVYLGGAREVLQRQEAGEITLRQQFAAKARQAAQHEGVVRELETLRTAFTEQLRQMPTLTQMPGLLEDFARLGQASGVQVEQLSVLDEQVQPVFVERPMQLKLLGTYHDLLAFVSGVAGLSHIVTLHDFVIRPASSQGDALLSLTMLAKTYRYSAQGALP</sequence>
<keyword evidence="4" id="KW-1185">Reference proteome</keyword>
<evidence type="ECO:0000256" key="2">
    <source>
        <dbReference type="SAM" id="Phobius"/>
    </source>
</evidence>
<dbReference type="PANTHER" id="PTHR39555:SF1">
    <property type="entry name" value="TYPE IV PILUS INNER MEMBRANE COMPONENT PILO"/>
    <property type="match status" value="1"/>
</dbReference>
<name>A0ABS9EYW1_9PSED</name>
<proteinExistence type="predicted"/>
<gene>
    <name evidence="3" type="primary">pilO</name>
    <name evidence="3" type="ORF">GIW56_00935</name>
</gene>
<keyword evidence="2" id="KW-0812">Transmembrane</keyword>
<keyword evidence="2" id="KW-0472">Membrane</keyword>
<feature type="transmembrane region" description="Helical" evidence="2">
    <location>
        <begin position="72"/>
        <end position="95"/>
    </location>
</feature>
<dbReference type="InterPro" id="IPR007445">
    <property type="entry name" value="PilO"/>
</dbReference>
<accession>A0ABS9EYW1</accession>
<dbReference type="Proteomes" id="UP000814003">
    <property type="component" value="Unassembled WGS sequence"/>
</dbReference>
<organism evidence="3 4">
    <name type="scientific">Pseudomonas gessardii</name>
    <dbReference type="NCBI Taxonomy" id="78544"/>
    <lineage>
        <taxon>Bacteria</taxon>
        <taxon>Pseudomonadati</taxon>
        <taxon>Pseudomonadota</taxon>
        <taxon>Gammaproteobacteria</taxon>
        <taxon>Pseudomonadales</taxon>
        <taxon>Pseudomonadaceae</taxon>
        <taxon>Pseudomonas</taxon>
    </lineage>
</organism>
<dbReference type="Pfam" id="PF04350">
    <property type="entry name" value="PilO"/>
    <property type="match status" value="1"/>
</dbReference>
<feature type="region of interest" description="Disordered" evidence="1">
    <location>
        <begin position="1"/>
        <end position="23"/>
    </location>
</feature>
<dbReference type="PANTHER" id="PTHR39555">
    <property type="entry name" value="FIMBRIAL ASSEMBLY PROTEIN PILO-LIKE PROTEIN-RELATED"/>
    <property type="match status" value="1"/>
</dbReference>
<evidence type="ECO:0000256" key="1">
    <source>
        <dbReference type="SAM" id="MobiDB-lite"/>
    </source>
</evidence>
<evidence type="ECO:0000313" key="4">
    <source>
        <dbReference type="Proteomes" id="UP000814003"/>
    </source>
</evidence>